<reference evidence="2" key="1">
    <citation type="journal article" date="2022" name="Mol. Ecol. Resour.">
        <title>The genomes of chicory, endive, great burdock and yacon provide insights into Asteraceae palaeo-polyploidization history and plant inulin production.</title>
        <authorList>
            <person name="Fan W."/>
            <person name="Wang S."/>
            <person name="Wang H."/>
            <person name="Wang A."/>
            <person name="Jiang F."/>
            <person name="Liu H."/>
            <person name="Zhao H."/>
            <person name="Xu D."/>
            <person name="Zhang Y."/>
        </authorList>
    </citation>
    <scope>NUCLEOTIDE SEQUENCE [LARGE SCALE GENOMIC DNA]</scope>
    <source>
        <strain evidence="2">cv. Yunnan</strain>
    </source>
</reference>
<accession>A0ACB9G250</accession>
<sequence>MKGVNVRLSYKEEAGDGFGSTPSQQRGQQIQQLNISTHNTTTSGQSGDIPHSASTPVMGIVSRGSTQVTPENTFVPVQQGPTTTGPQLSMSQLLAAQNIPYLPYTYTPYYPGQNMGWQLLPFTKLDRPSFLTRHHAILEEA</sequence>
<dbReference type="EMBL" id="CM042032">
    <property type="protein sequence ID" value="KAI3777614.1"/>
    <property type="molecule type" value="Genomic_DNA"/>
</dbReference>
<gene>
    <name evidence="1" type="ORF">L1987_47414</name>
</gene>
<protein>
    <submittedName>
        <fullName evidence="1">Uncharacterized protein</fullName>
    </submittedName>
</protein>
<keyword evidence="2" id="KW-1185">Reference proteome</keyword>
<reference evidence="1 2" key="2">
    <citation type="journal article" date="2022" name="Mol. Ecol. Resour.">
        <title>The genomes of chicory, endive, great burdock and yacon provide insights into Asteraceae paleo-polyploidization history and plant inulin production.</title>
        <authorList>
            <person name="Fan W."/>
            <person name="Wang S."/>
            <person name="Wang H."/>
            <person name="Wang A."/>
            <person name="Jiang F."/>
            <person name="Liu H."/>
            <person name="Zhao H."/>
            <person name="Xu D."/>
            <person name="Zhang Y."/>
        </authorList>
    </citation>
    <scope>NUCLEOTIDE SEQUENCE [LARGE SCALE GENOMIC DNA]</scope>
    <source>
        <strain evidence="2">cv. Yunnan</strain>
        <tissue evidence="1">Leaves</tissue>
    </source>
</reference>
<evidence type="ECO:0000313" key="1">
    <source>
        <dbReference type="EMBL" id="KAI3777614.1"/>
    </source>
</evidence>
<proteinExistence type="predicted"/>
<comment type="caution">
    <text evidence="1">The sequence shown here is derived from an EMBL/GenBank/DDBJ whole genome shotgun (WGS) entry which is preliminary data.</text>
</comment>
<dbReference type="Proteomes" id="UP001056120">
    <property type="component" value="Linkage Group LG15"/>
</dbReference>
<organism evidence="1 2">
    <name type="scientific">Smallanthus sonchifolius</name>
    <dbReference type="NCBI Taxonomy" id="185202"/>
    <lineage>
        <taxon>Eukaryota</taxon>
        <taxon>Viridiplantae</taxon>
        <taxon>Streptophyta</taxon>
        <taxon>Embryophyta</taxon>
        <taxon>Tracheophyta</taxon>
        <taxon>Spermatophyta</taxon>
        <taxon>Magnoliopsida</taxon>
        <taxon>eudicotyledons</taxon>
        <taxon>Gunneridae</taxon>
        <taxon>Pentapetalae</taxon>
        <taxon>asterids</taxon>
        <taxon>campanulids</taxon>
        <taxon>Asterales</taxon>
        <taxon>Asteraceae</taxon>
        <taxon>Asteroideae</taxon>
        <taxon>Heliantheae alliance</taxon>
        <taxon>Millerieae</taxon>
        <taxon>Smallanthus</taxon>
    </lineage>
</organism>
<evidence type="ECO:0000313" key="2">
    <source>
        <dbReference type="Proteomes" id="UP001056120"/>
    </source>
</evidence>
<name>A0ACB9G250_9ASTR</name>